<evidence type="ECO:0000259" key="1">
    <source>
        <dbReference type="Pfam" id="PF21962"/>
    </source>
</evidence>
<dbReference type="Pfam" id="PF21962">
    <property type="entry name" value="DUF6924"/>
    <property type="match status" value="1"/>
</dbReference>
<feature type="domain" description="DUF6924" evidence="1">
    <location>
        <begin position="13"/>
        <end position="155"/>
    </location>
</feature>
<name>A0ABN1GI02_9ACTN</name>
<dbReference type="EMBL" id="BAAACA010000034">
    <property type="protein sequence ID" value="GAA0611942.1"/>
    <property type="molecule type" value="Genomic_DNA"/>
</dbReference>
<accession>A0ABN1GI02</accession>
<evidence type="ECO:0000313" key="3">
    <source>
        <dbReference type="Proteomes" id="UP001500668"/>
    </source>
</evidence>
<sequence length="159" mass="17878">MLPAIVRRDEFAAVVIRTDYTDEPAWQAVVADLMQSWGEDGEFEARVHLVDDPVWAGVAPDEIRTAVSRDETLSVVFVVDRVTVQSFQRALLALDVWGEEEDLDPMYYQELIDSPLPREFRTCPAAVHDVHANLSLGNLYFEEFAEAASLDPEGVLMPL</sequence>
<evidence type="ECO:0000313" key="2">
    <source>
        <dbReference type="EMBL" id="GAA0611942.1"/>
    </source>
</evidence>
<protein>
    <recommendedName>
        <fullName evidence="1">DUF6924 domain-containing protein</fullName>
    </recommendedName>
</protein>
<organism evidence="2 3">
    <name type="scientific">Streptomyces crystallinus</name>
    <dbReference type="NCBI Taxonomy" id="68191"/>
    <lineage>
        <taxon>Bacteria</taxon>
        <taxon>Bacillati</taxon>
        <taxon>Actinomycetota</taxon>
        <taxon>Actinomycetes</taxon>
        <taxon>Kitasatosporales</taxon>
        <taxon>Streptomycetaceae</taxon>
        <taxon>Streptomyces</taxon>
    </lineage>
</organism>
<reference evidence="2 3" key="1">
    <citation type="journal article" date="2019" name="Int. J. Syst. Evol. Microbiol.">
        <title>The Global Catalogue of Microorganisms (GCM) 10K type strain sequencing project: providing services to taxonomists for standard genome sequencing and annotation.</title>
        <authorList>
            <consortium name="The Broad Institute Genomics Platform"/>
            <consortium name="The Broad Institute Genome Sequencing Center for Infectious Disease"/>
            <person name="Wu L."/>
            <person name="Ma J."/>
        </authorList>
    </citation>
    <scope>NUCLEOTIDE SEQUENCE [LARGE SCALE GENOMIC DNA]</scope>
    <source>
        <strain evidence="2 3">JCM 5067</strain>
    </source>
</reference>
<proteinExistence type="predicted"/>
<keyword evidence="3" id="KW-1185">Reference proteome</keyword>
<dbReference type="InterPro" id="IPR053832">
    <property type="entry name" value="DUF6924"/>
</dbReference>
<gene>
    <name evidence="2" type="ORF">GCM10010394_47190</name>
</gene>
<comment type="caution">
    <text evidence="2">The sequence shown here is derived from an EMBL/GenBank/DDBJ whole genome shotgun (WGS) entry which is preliminary data.</text>
</comment>
<dbReference type="Proteomes" id="UP001500668">
    <property type="component" value="Unassembled WGS sequence"/>
</dbReference>